<dbReference type="RefSeq" id="WP_395418800.1">
    <property type="nucleotide sequence ID" value="NZ_JBIPKE010000019.1"/>
</dbReference>
<dbReference type="GO" id="GO:0008113">
    <property type="term" value="F:peptide-methionine (S)-S-oxide reductase activity"/>
    <property type="evidence" value="ECO:0007669"/>
    <property type="project" value="UniProtKB-EC"/>
</dbReference>
<dbReference type="EC" id="1.8.4.11" evidence="1"/>
<feature type="domain" description="Peptide methionine sulphoxide reductase MsrA" evidence="5">
    <location>
        <begin position="5"/>
        <end position="138"/>
    </location>
</feature>
<comment type="catalytic activity">
    <reaction evidence="4">
        <text>[thioredoxin]-disulfide + L-methionine + H2O = L-methionine (S)-S-oxide + [thioredoxin]-dithiol</text>
        <dbReference type="Rhea" id="RHEA:19993"/>
        <dbReference type="Rhea" id="RHEA-COMP:10698"/>
        <dbReference type="Rhea" id="RHEA-COMP:10700"/>
        <dbReference type="ChEBI" id="CHEBI:15377"/>
        <dbReference type="ChEBI" id="CHEBI:29950"/>
        <dbReference type="ChEBI" id="CHEBI:50058"/>
        <dbReference type="ChEBI" id="CHEBI:57844"/>
        <dbReference type="ChEBI" id="CHEBI:58772"/>
        <dbReference type="EC" id="1.8.4.11"/>
    </reaction>
</comment>
<dbReference type="EMBL" id="JBIPKE010000019">
    <property type="protein sequence ID" value="MFH6985323.1"/>
    <property type="molecule type" value="Genomic_DNA"/>
</dbReference>
<keyword evidence="2 6" id="KW-0560">Oxidoreductase</keyword>
<dbReference type="InterPro" id="IPR002569">
    <property type="entry name" value="Met_Sox_Rdtase_MsrA_dom"/>
</dbReference>
<comment type="caution">
    <text evidence="6">The sequence shown here is derived from an EMBL/GenBank/DDBJ whole genome shotgun (WGS) entry which is preliminary data.</text>
</comment>
<evidence type="ECO:0000313" key="7">
    <source>
        <dbReference type="Proteomes" id="UP001610063"/>
    </source>
</evidence>
<evidence type="ECO:0000256" key="3">
    <source>
        <dbReference type="ARBA" id="ARBA00047806"/>
    </source>
</evidence>
<evidence type="ECO:0000313" key="6">
    <source>
        <dbReference type="EMBL" id="MFH6985323.1"/>
    </source>
</evidence>
<proteinExistence type="predicted"/>
<protein>
    <recommendedName>
        <fullName evidence="1">peptide-methionine (S)-S-oxide reductase</fullName>
        <ecNumber evidence="1">1.8.4.11</ecNumber>
    </recommendedName>
</protein>
<gene>
    <name evidence="6" type="ORF">ACHKAR_17855</name>
</gene>
<evidence type="ECO:0000259" key="5">
    <source>
        <dbReference type="Pfam" id="PF01625"/>
    </source>
</evidence>
<dbReference type="PANTHER" id="PTHR43774:SF1">
    <property type="entry name" value="PEPTIDE METHIONINE SULFOXIDE REDUCTASE MSRA 2"/>
    <property type="match status" value="1"/>
</dbReference>
<dbReference type="SUPFAM" id="SSF55068">
    <property type="entry name" value="Peptide methionine sulfoxide reductase"/>
    <property type="match status" value="1"/>
</dbReference>
<dbReference type="InterPro" id="IPR036509">
    <property type="entry name" value="Met_Sox_Rdtase_MsrA_sf"/>
</dbReference>
<dbReference type="Pfam" id="PF01625">
    <property type="entry name" value="PMSR"/>
    <property type="match status" value="1"/>
</dbReference>
<accession>A0ABW7NCH3</accession>
<reference evidence="6 7" key="1">
    <citation type="journal article" date="2013" name="Int. J. Syst. Evol. Microbiol.">
        <title>Marinoscillum luteum sp. nov., isolated from marine sediment.</title>
        <authorList>
            <person name="Cha I.T."/>
            <person name="Park S.J."/>
            <person name="Kim S.J."/>
            <person name="Kim J.G."/>
            <person name="Jung M.Y."/>
            <person name="Shin K.S."/>
            <person name="Kwon K.K."/>
            <person name="Yang S.H."/>
            <person name="Seo Y.S."/>
            <person name="Rhee S.K."/>
        </authorList>
    </citation>
    <scope>NUCLEOTIDE SEQUENCE [LARGE SCALE GENOMIC DNA]</scope>
    <source>
        <strain evidence="6 7">KCTC 23939</strain>
    </source>
</reference>
<name>A0ABW7NCH3_9BACT</name>
<dbReference type="PANTHER" id="PTHR43774">
    <property type="entry name" value="PEPTIDE METHIONINE SULFOXIDE REDUCTASE"/>
    <property type="match status" value="1"/>
</dbReference>
<sequence>MTLGLGGGCHWCTEAIFARLRGVSSVAQGWISSVVPDETFSEAIKLQFDHERIPLEIIIHIHLLTHSSTSHHTMRHKYRSAIYTINESDAQAARASLATLQSHFQQPLITQILPLDVFRLNSEQYLDYYFKNPEKPFCKTYIDPKIRQITSEFSSYLT</sequence>
<comment type="catalytic activity">
    <reaction evidence="3">
        <text>L-methionyl-[protein] + [thioredoxin]-disulfide + H2O = L-methionyl-(S)-S-oxide-[protein] + [thioredoxin]-dithiol</text>
        <dbReference type="Rhea" id="RHEA:14217"/>
        <dbReference type="Rhea" id="RHEA-COMP:10698"/>
        <dbReference type="Rhea" id="RHEA-COMP:10700"/>
        <dbReference type="Rhea" id="RHEA-COMP:12313"/>
        <dbReference type="Rhea" id="RHEA-COMP:12315"/>
        <dbReference type="ChEBI" id="CHEBI:15377"/>
        <dbReference type="ChEBI" id="CHEBI:16044"/>
        <dbReference type="ChEBI" id="CHEBI:29950"/>
        <dbReference type="ChEBI" id="CHEBI:44120"/>
        <dbReference type="ChEBI" id="CHEBI:50058"/>
        <dbReference type="EC" id="1.8.4.11"/>
    </reaction>
</comment>
<organism evidence="6 7">
    <name type="scientific">Marinoscillum luteum</name>
    <dbReference type="NCBI Taxonomy" id="861051"/>
    <lineage>
        <taxon>Bacteria</taxon>
        <taxon>Pseudomonadati</taxon>
        <taxon>Bacteroidota</taxon>
        <taxon>Cytophagia</taxon>
        <taxon>Cytophagales</taxon>
        <taxon>Reichenbachiellaceae</taxon>
        <taxon>Marinoscillum</taxon>
    </lineage>
</organism>
<keyword evidence="7" id="KW-1185">Reference proteome</keyword>
<dbReference type="Gene3D" id="3.30.1060.10">
    <property type="entry name" value="Peptide methionine sulphoxide reductase MsrA"/>
    <property type="match status" value="1"/>
</dbReference>
<evidence type="ECO:0000256" key="4">
    <source>
        <dbReference type="ARBA" id="ARBA00048782"/>
    </source>
</evidence>
<evidence type="ECO:0000256" key="2">
    <source>
        <dbReference type="ARBA" id="ARBA00023002"/>
    </source>
</evidence>
<dbReference type="Proteomes" id="UP001610063">
    <property type="component" value="Unassembled WGS sequence"/>
</dbReference>
<evidence type="ECO:0000256" key="1">
    <source>
        <dbReference type="ARBA" id="ARBA00012502"/>
    </source>
</evidence>